<evidence type="ECO:0000313" key="2">
    <source>
        <dbReference type="Proteomes" id="UP001142648"/>
    </source>
</evidence>
<organism evidence="1 2">
    <name type="scientific">Tsuneonella litorea</name>
    <dbReference type="NCBI Taxonomy" id="2976475"/>
    <lineage>
        <taxon>Bacteria</taxon>
        <taxon>Pseudomonadati</taxon>
        <taxon>Pseudomonadota</taxon>
        <taxon>Alphaproteobacteria</taxon>
        <taxon>Sphingomonadales</taxon>
        <taxon>Erythrobacteraceae</taxon>
        <taxon>Tsuneonella</taxon>
    </lineage>
</organism>
<dbReference type="EMBL" id="JAOAMV010000001">
    <property type="protein sequence ID" value="MCT2557371.1"/>
    <property type="molecule type" value="Genomic_DNA"/>
</dbReference>
<name>A0A9X3A6J2_9SPHN</name>
<accession>A0A9X3A6J2</accession>
<evidence type="ECO:0000313" key="1">
    <source>
        <dbReference type="EMBL" id="MCT2557371.1"/>
    </source>
</evidence>
<proteinExistence type="predicted"/>
<keyword evidence="2" id="KW-1185">Reference proteome</keyword>
<comment type="caution">
    <text evidence="1">The sequence shown here is derived from an EMBL/GenBank/DDBJ whole genome shotgun (WGS) entry which is preliminary data.</text>
</comment>
<dbReference type="AlphaFoldDB" id="A0A9X3A6J2"/>
<dbReference type="RefSeq" id="WP_259960137.1">
    <property type="nucleotide sequence ID" value="NZ_JAOAMV010000001.1"/>
</dbReference>
<dbReference type="Proteomes" id="UP001142648">
    <property type="component" value="Unassembled WGS sequence"/>
</dbReference>
<gene>
    <name evidence="1" type="ORF">N0B51_00070</name>
</gene>
<sequence>MTIFPNVQVATRFACKIARADPLQVTTGLYQSDNEDLQAILPPKPEVNGQPRYYNGLEVGLLAIVTDFTAAGVKLPLSAKIARRVMEAHLSRPEVPQWVIVATDNGNVSTLPYSQVDLLNGFISGARLNFALVVDLASYAARVSAAVADAPKVIGGGDAV</sequence>
<reference evidence="1" key="1">
    <citation type="submission" date="2022-09" db="EMBL/GenBank/DDBJ databases">
        <title>The genome sequence of Tsuneonella sp. YG55.</title>
        <authorList>
            <person name="Liu Y."/>
        </authorList>
    </citation>
    <scope>NUCLEOTIDE SEQUENCE</scope>
    <source>
        <strain evidence="1">YG55</strain>
    </source>
</reference>
<protein>
    <submittedName>
        <fullName evidence="1">Uncharacterized protein</fullName>
    </submittedName>
</protein>